<dbReference type="EMBL" id="JANSUY010000027">
    <property type="protein sequence ID" value="MCR9017324.1"/>
    <property type="molecule type" value="Genomic_DNA"/>
</dbReference>
<evidence type="ECO:0000256" key="1">
    <source>
        <dbReference type="SAM" id="SignalP"/>
    </source>
</evidence>
<comment type="caution">
    <text evidence="2">The sequence shown here is derived from an EMBL/GenBank/DDBJ whole genome shotgun (WGS) entry which is preliminary data.</text>
</comment>
<protein>
    <recommendedName>
        <fullName evidence="4">Collagen-like protein</fullName>
    </recommendedName>
</protein>
<dbReference type="Gene3D" id="1.20.5.320">
    <property type="entry name" value="6-Phosphogluconate Dehydrogenase, domain 3"/>
    <property type="match status" value="1"/>
</dbReference>
<organism evidence="2 3">
    <name type="scientific">Aquiflexum gelatinilyticum</name>
    <dbReference type="NCBI Taxonomy" id="2961943"/>
    <lineage>
        <taxon>Bacteria</taxon>
        <taxon>Pseudomonadati</taxon>
        <taxon>Bacteroidota</taxon>
        <taxon>Cytophagia</taxon>
        <taxon>Cytophagales</taxon>
        <taxon>Cyclobacteriaceae</taxon>
        <taxon>Aquiflexum</taxon>
    </lineage>
</organism>
<dbReference type="Proteomes" id="UP001142175">
    <property type="component" value="Unassembled WGS sequence"/>
</dbReference>
<feature type="signal peptide" evidence="1">
    <location>
        <begin position="1"/>
        <end position="20"/>
    </location>
</feature>
<evidence type="ECO:0000313" key="3">
    <source>
        <dbReference type="Proteomes" id="UP001142175"/>
    </source>
</evidence>
<sequence>MRKLLSLLLVGALATIYACVGPVGPPGVPGPQGPQGQAGVNIVAEAFEVNVNFTSANNYLAVFDFQPPIFDSDVVLMYVRWETANGNTIWRALPQTVLFDEGTLIYNYDFSKDDFSVFLETNFDPSLLGTDWTANQRFRVVVVPADFSSRIDYNDYEGVVKMLGLSESDFVKLEARK</sequence>
<evidence type="ECO:0008006" key="4">
    <source>
        <dbReference type="Google" id="ProtNLM"/>
    </source>
</evidence>
<reference evidence="2" key="1">
    <citation type="submission" date="2022-08" db="EMBL/GenBank/DDBJ databases">
        <authorList>
            <person name="Zhang D."/>
        </authorList>
    </citation>
    <scope>NUCLEOTIDE SEQUENCE</scope>
    <source>
        <strain evidence="2">XJ19-11</strain>
    </source>
</reference>
<keyword evidence="3" id="KW-1185">Reference proteome</keyword>
<proteinExistence type="predicted"/>
<accession>A0A9X2PD19</accession>
<name>A0A9X2PD19_9BACT</name>
<dbReference type="RefSeq" id="WP_258425163.1">
    <property type="nucleotide sequence ID" value="NZ_JANAEZ010000004.1"/>
</dbReference>
<gene>
    <name evidence="2" type="ORF">NU887_19975</name>
</gene>
<dbReference type="PROSITE" id="PS51257">
    <property type="entry name" value="PROKAR_LIPOPROTEIN"/>
    <property type="match status" value="1"/>
</dbReference>
<dbReference type="AlphaFoldDB" id="A0A9X2PD19"/>
<keyword evidence="1" id="KW-0732">Signal</keyword>
<evidence type="ECO:0000313" key="2">
    <source>
        <dbReference type="EMBL" id="MCR9017324.1"/>
    </source>
</evidence>
<feature type="chain" id="PRO_5040768962" description="Collagen-like protein" evidence="1">
    <location>
        <begin position="21"/>
        <end position="177"/>
    </location>
</feature>